<dbReference type="PANTHER" id="PTHR33164:SF43">
    <property type="entry name" value="HTH-TYPE TRANSCRIPTIONAL REPRESSOR YETL"/>
    <property type="match status" value="1"/>
</dbReference>
<name>A0ABW4BQ48_9LACO</name>
<gene>
    <name evidence="2" type="ORF">ACFQ4R_10810</name>
</gene>
<dbReference type="InterPro" id="IPR039422">
    <property type="entry name" value="MarR/SlyA-like"/>
</dbReference>
<proteinExistence type="predicted"/>
<dbReference type="InterPro" id="IPR000835">
    <property type="entry name" value="HTH_MarR-typ"/>
</dbReference>
<evidence type="ECO:0000313" key="2">
    <source>
        <dbReference type="EMBL" id="MFD1412069.1"/>
    </source>
</evidence>
<reference evidence="3" key="1">
    <citation type="journal article" date="2019" name="Int. J. Syst. Evol. Microbiol.">
        <title>The Global Catalogue of Microorganisms (GCM) 10K type strain sequencing project: providing services to taxonomists for standard genome sequencing and annotation.</title>
        <authorList>
            <consortium name="The Broad Institute Genomics Platform"/>
            <consortium name="The Broad Institute Genome Sequencing Center for Infectious Disease"/>
            <person name="Wu L."/>
            <person name="Ma J."/>
        </authorList>
    </citation>
    <scope>NUCLEOTIDE SEQUENCE [LARGE SCALE GENOMIC DNA]</scope>
    <source>
        <strain evidence="3">CCM 8937</strain>
    </source>
</reference>
<evidence type="ECO:0000259" key="1">
    <source>
        <dbReference type="PROSITE" id="PS50995"/>
    </source>
</evidence>
<evidence type="ECO:0000313" key="3">
    <source>
        <dbReference type="Proteomes" id="UP001597191"/>
    </source>
</evidence>
<organism evidence="2 3">
    <name type="scientific">Lapidilactobacillus gannanensis</name>
    <dbReference type="NCBI Taxonomy" id="2486002"/>
    <lineage>
        <taxon>Bacteria</taxon>
        <taxon>Bacillati</taxon>
        <taxon>Bacillota</taxon>
        <taxon>Bacilli</taxon>
        <taxon>Lactobacillales</taxon>
        <taxon>Lactobacillaceae</taxon>
        <taxon>Lapidilactobacillus</taxon>
    </lineage>
</organism>
<keyword evidence="3" id="KW-1185">Reference proteome</keyword>
<dbReference type="EMBL" id="JBHTOH010000093">
    <property type="protein sequence ID" value="MFD1412069.1"/>
    <property type="molecule type" value="Genomic_DNA"/>
</dbReference>
<dbReference type="Pfam" id="PF13463">
    <property type="entry name" value="HTH_27"/>
    <property type="match status" value="1"/>
</dbReference>
<protein>
    <submittedName>
        <fullName evidence="2">MarR family winged helix-turn-helix transcriptional regulator</fullName>
    </submittedName>
</protein>
<comment type="caution">
    <text evidence="2">The sequence shown here is derived from an EMBL/GenBank/DDBJ whole genome shotgun (WGS) entry which is preliminary data.</text>
</comment>
<dbReference type="PANTHER" id="PTHR33164">
    <property type="entry name" value="TRANSCRIPTIONAL REGULATOR, MARR FAMILY"/>
    <property type="match status" value="1"/>
</dbReference>
<dbReference type="InterPro" id="IPR036390">
    <property type="entry name" value="WH_DNA-bd_sf"/>
</dbReference>
<dbReference type="Gene3D" id="1.10.10.10">
    <property type="entry name" value="Winged helix-like DNA-binding domain superfamily/Winged helix DNA-binding domain"/>
    <property type="match status" value="1"/>
</dbReference>
<sequence>MLDFTAVTLEFIKQIRLIEQKLSLSNQLPVSQMRLLLKMDQTEVNLRFLNQELALDPSTLSRQLAGLTQKGYVQAVSKSDKRQRDYALTASGWAKHQDLLSQLASLEQALVANWAPEEVQLLTTLLNRLTTRTHKLTLIPDNNS</sequence>
<dbReference type="InterPro" id="IPR036388">
    <property type="entry name" value="WH-like_DNA-bd_sf"/>
</dbReference>
<dbReference type="SUPFAM" id="SSF46785">
    <property type="entry name" value="Winged helix' DNA-binding domain"/>
    <property type="match status" value="1"/>
</dbReference>
<dbReference type="SMART" id="SM00347">
    <property type="entry name" value="HTH_MARR"/>
    <property type="match status" value="1"/>
</dbReference>
<dbReference type="Proteomes" id="UP001597191">
    <property type="component" value="Unassembled WGS sequence"/>
</dbReference>
<dbReference type="RefSeq" id="WP_125648500.1">
    <property type="nucleotide sequence ID" value="NZ_JBHTOH010000093.1"/>
</dbReference>
<dbReference type="PROSITE" id="PS50995">
    <property type="entry name" value="HTH_MARR_2"/>
    <property type="match status" value="1"/>
</dbReference>
<feature type="domain" description="HTH marR-type" evidence="1">
    <location>
        <begin position="1"/>
        <end position="131"/>
    </location>
</feature>
<accession>A0ABW4BQ48</accession>